<dbReference type="PROSITE" id="PS50943">
    <property type="entry name" value="HTH_CROC1"/>
    <property type="match status" value="1"/>
</dbReference>
<dbReference type="InterPro" id="IPR001387">
    <property type="entry name" value="Cro/C1-type_HTH"/>
</dbReference>
<dbReference type="PANTHER" id="PTHR46558">
    <property type="entry name" value="TRACRIPTIONAL REGULATORY PROTEIN-RELATED-RELATED"/>
    <property type="match status" value="1"/>
</dbReference>
<evidence type="ECO:0000259" key="2">
    <source>
        <dbReference type="PROSITE" id="PS50943"/>
    </source>
</evidence>
<dbReference type="AlphaFoldDB" id="A0A397S8F4"/>
<dbReference type="SMART" id="SM00530">
    <property type="entry name" value="HTH_XRE"/>
    <property type="match status" value="1"/>
</dbReference>
<comment type="caution">
    <text evidence="3">The sequence shown here is derived from an EMBL/GenBank/DDBJ whole genome shotgun (WGS) entry which is preliminary data.</text>
</comment>
<name>A0A397S8F4_9MOLU</name>
<sequence>MTNENTKTLSVENIGGNLLRLRKEHKLSREKFAELIDVSSRIVYDYEDGFKTPSLDTLVRIANLYGVTLDDILRSA</sequence>
<proteinExistence type="predicted"/>
<dbReference type="InParanoid" id="A0A397S8F4"/>
<gene>
    <name evidence="3" type="ORF">EI71_00135</name>
</gene>
<dbReference type="Pfam" id="PF01381">
    <property type="entry name" value="HTH_3"/>
    <property type="match status" value="1"/>
</dbReference>
<dbReference type="FunCoup" id="A0A397S8F4">
    <property type="interactions" value="5"/>
</dbReference>
<protein>
    <submittedName>
        <fullName evidence="3">DNA-binding XRE family transcriptional regulator</fullName>
    </submittedName>
</protein>
<dbReference type="CDD" id="cd00093">
    <property type="entry name" value="HTH_XRE"/>
    <property type="match status" value="1"/>
</dbReference>
<evidence type="ECO:0000313" key="3">
    <source>
        <dbReference type="EMBL" id="RIA78574.1"/>
    </source>
</evidence>
<dbReference type="Proteomes" id="UP000266506">
    <property type="component" value="Unassembled WGS sequence"/>
</dbReference>
<keyword evidence="4" id="KW-1185">Reference proteome</keyword>
<dbReference type="EMBL" id="QXEV01000001">
    <property type="protein sequence ID" value="RIA78574.1"/>
    <property type="molecule type" value="Genomic_DNA"/>
</dbReference>
<dbReference type="Gene3D" id="1.10.260.40">
    <property type="entry name" value="lambda repressor-like DNA-binding domains"/>
    <property type="match status" value="1"/>
</dbReference>
<accession>A0A397S8F4</accession>
<dbReference type="PANTHER" id="PTHR46558:SF11">
    <property type="entry name" value="HTH-TYPE TRANSCRIPTIONAL REGULATOR XRE"/>
    <property type="match status" value="1"/>
</dbReference>
<reference evidence="3 4" key="1">
    <citation type="submission" date="2018-08" db="EMBL/GenBank/DDBJ databases">
        <title>Genomic Encyclopedia of Archaeal and Bacterial Type Strains, Phase II (KMG-II): from individual species to whole genera.</title>
        <authorList>
            <person name="Goeker M."/>
        </authorList>
    </citation>
    <scope>NUCLEOTIDE SEQUENCE [LARGE SCALE GENOMIC DNA]</scope>
    <source>
        <strain evidence="3 4">ATCC 27112</strain>
    </source>
</reference>
<dbReference type="GO" id="GO:0003677">
    <property type="term" value="F:DNA binding"/>
    <property type="evidence" value="ECO:0007669"/>
    <property type="project" value="UniProtKB-KW"/>
</dbReference>
<evidence type="ECO:0000256" key="1">
    <source>
        <dbReference type="ARBA" id="ARBA00023125"/>
    </source>
</evidence>
<organism evidence="3 4">
    <name type="scientific">Anaeroplasma bactoclasticum</name>
    <dbReference type="NCBI Taxonomy" id="2088"/>
    <lineage>
        <taxon>Bacteria</taxon>
        <taxon>Bacillati</taxon>
        <taxon>Mycoplasmatota</taxon>
        <taxon>Mollicutes</taxon>
        <taxon>Anaeroplasmatales</taxon>
        <taxon>Anaeroplasmataceae</taxon>
        <taxon>Anaeroplasma</taxon>
    </lineage>
</organism>
<keyword evidence="1 3" id="KW-0238">DNA-binding</keyword>
<dbReference type="RefSeq" id="WP_162849629.1">
    <property type="nucleotide sequence ID" value="NZ_QXEV01000001.1"/>
</dbReference>
<feature type="domain" description="HTH cro/C1-type" evidence="2">
    <location>
        <begin position="18"/>
        <end position="72"/>
    </location>
</feature>
<dbReference type="InterPro" id="IPR010982">
    <property type="entry name" value="Lambda_DNA-bd_dom_sf"/>
</dbReference>
<evidence type="ECO:0000313" key="4">
    <source>
        <dbReference type="Proteomes" id="UP000266506"/>
    </source>
</evidence>
<dbReference type="SUPFAM" id="SSF47413">
    <property type="entry name" value="lambda repressor-like DNA-binding domains"/>
    <property type="match status" value="1"/>
</dbReference>